<comment type="caution">
    <text evidence="2">The sequence shown here is derived from an EMBL/GenBank/DDBJ whole genome shotgun (WGS) entry which is preliminary data.</text>
</comment>
<protein>
    <recommendedName>
        <fullName evidence="4">NADH:ubiquinone oxidoreductase intermediate-associated protein 30 domain-containing protein</fullName>
    </recommendedName>
</protein>
<dbReference type="RefSeq" id="WP_151123899.1">
    <property type="nucleotide sequence ID" value="NZ_VZPB01000018.1"/>
</dbReference>
<dbReference type="Proteomes" id="UP000430120">
    <property type="component" value="Unassembled WGS sequence"/>
</dbReference>
<feature type="chain" id="PRO_5024829396" description="NADH:ubiquinone oxidoreductase intermediate-associated protein 30 domain-containing protein" evidence="1">
    <location>
        <begin position="28"/>
        <end position="210"/>
    </location>
</feature>
<evidence type="ECO:0008006" key="4">
    <source>
        <dbReference type="Google" id="ProtNLM"/>
    </source>
</evidence>
<accession>A0A643FCJ2</accession>
<reference evidence="2 3" key="1">
    <citation type="submission" date="2019-09" db="EMBL/GenBank/DDBJ databases">
        <title>Draft genome sequences of 48 bacterial type strains from the CCUG.</title>
        <authorList>
            <person name="Tunovic T."/>
            <person name="Pineiro-Iglesias B."/>
            <person name="Unosson C."/>
            <person name="Inganas E."/>
            <person name="Ohlen M."/>
            <person name="Cardew S."/>
            <person name="Jensie-Markopoulos S."/>
            <person name="Salva-Serra F."/>
            <person name="Jaen-Luchoro D."/>
            <person name="Karlsson R."/>
            <person name="Svensson-Stadler L."/>
            <person name="Chun J."/>
            <person name="Moore E."/>
        </authorList>
    </citation>
    <scope>NUCLEOTIDE SEQUENCE [LARGE SCALE GENOMIC DNA]</scope>
    <source>
        <strain evidence="2 3">CCUG 30977</strain>
    </source>
</reference>
<feature type="signal peptide" evidence="1">
    <location>
        <begin position="1"/>
        <end position="27"/>
    </location>
</feature>
<evidence type="ECO:0000313" key="2">
    <source>
        <dbReference type="EMBL" id="KAB0583087.1"/>
    </source>
</evidence>
<keyword evidence="1" id="KW-0732">Signal</keyword>
<sequence>MDGGLARRAWLAAVSLAGMGLSAATSAAEDLQRLAQWDFARPGADRPWRTTGQPASAAKARIDGGLLALDAQVYDTPAGQPACPLAAAEVVLGDARLRKGQFSRLAIDIEVKRWALGLGRFDDDVPRLELVYRGQRHQLGLSGFKAMPGTVRVEWTAAAGLVASYDGVRSARPGKATPDAGPPLLRLWIDGCSEGMAQSLRIARITLWGR</sequence>
<dbReference type="AlphaFoldDB" id="A0A643FCJ2"/>
<organism evidence="2 3">
    <name type="scientific">Ideonella dechloratans</name>
    <dbReference type="NCBI Taxonomy" id="36863"/>
    <lineage>
        <taxon>Bacteria</taxon>
        <taxon>Pseudomonadati</taxon>
        <taxon>Pseudomonadota</taxon>
        <taxon>Betaproteobacteria</taxon>
        <taxon>Burkholderiales</taxon>
        <taxon>Sphaerotilaceae</taxon>
        <taxon>Ideonella</taxon>
    </lineage>
</organism>
<dbReference type="OrthoDB" id="8220521at2"/>
<keyword evidence="3" id="KW-1185">Reference proteome</keyword>
<evidence type="ECO:0000256" key="1">
    <source>
        <dbReference type="SAM" id="SignalP"/>
    </source>
</evidence>
<name>A0A643FCJ2_IDEDE</name>
<gene>
    <name evidence="2" type="ORF">F7Q92_09435</name>
</gene>
<evidence type="ECO:0000313" key="3">
    <source>
        <dbReference type="Proteomes" id="UP000430120"/>
    </source>
</evidence>
<proteinExistence type="predicted"/>
<dbReference type="EMBL" id="VZPB01000018">
    <property type="protein sequence ID" value="KAB0583087.1"/>
    <property type="molecule type" value="Genomic_DNA"/>
</dbReference>